<gene>
    <name evidence="1" type="ORF">I7822_16460</name>
</gene>
<reference evidence="1 2" key="1">
    <citation type="submission" date="2021-03" db="EMBL/GenBank/DDBJ databases">
        <title>Whole genome sequence of Metabacillus bambusae BG109.</title>
        <authorList>
            <person name="Jeong J.W."/>
        </authorList>
    </citation>
    <scope>NUCLEOTIDE SEQUENCE [LARGE SCALE GENOMIC DNA]</scope>
    <source>
        <strain evidence="1 2">BG109</strain>
    </source>
</reference>
<keyword evidence="2" id="KW-1185">Reference proteome</keyword>
<dbReference type="RefSeq" id="WP_207980189.1">
    <property type="nucleotide sequence ID" value="NZ_JAGDEL010000012.1"/>
</dbReference>
<name>A0ABS3N4U9_9BACI</name>
<dbReference type="Proteomes" id="UP000663981">
    <property type="component" value="Unassembled WGS sequence"/>
</dbReference>
<dbReference type="EMBL" id="JAGDEL010000012">
    <property type="protein sequence ID" value="MBO1513243.1"/>
    <property type="molecule type" value="Genomic_DNA"/>
</dbReference>
<comment type="caution">
    <text evidence="1">The sequence shown here is derived from an EMBL/GenBank/DDBJ whole genome shotgun (WGS) entry which is preliminary data.</text>
</comment>
<evidence type="ECO:0000313" key="1">
    <source>
        <dbReference type="EMBL" id="MBO1513243.1"/>
    </source>
</evidence>
<evidence type="ECO:0008006" key="3">
    <source>
        <dbReference type="Google" id="ProtNLM"/>
    </source>
</evidence>
<sequence>MNIKIGDSYLITSDSMNVTLNQRYEKKKDGAGTGEFDYKPIGYFSSLVHACNSLLDREIRISDAENLSELVKTIHDTKVLIKECIEAKEAI</sequence>
<evidence type="ECO:0000313" key="2">
    <source>
        <dbReference type="Proteomes" id="UP000663981"/>
    </source>
</evidence>
<accession>A0ABS3N4U9</accession>
<protein>
    <recommendedName>
        <fullName evidence="3">DUF5405 domain-containing protein</fullName>
    </recommendedName>
</protein>
<proteinExistence type="predicted"/>
<organism evidence="1 2">
    <name type="scientific">Metabacillus bambusae</name>
    <dbReference type="NCBI Taxonomy" id="2795218"/>
    <lineage>
        <taxon>Bacteria</taxon>
        <taxon>Bacillati</taxon>
        <taxon>Bacillota</taxon>
        <taxon>Bacilli</taxon>
        <taxon>Bacillales</taxon>
        <taxon>Bacillaceae</taxon>
        <taxon>Metabacillus</taxon>
    </lineage>
</organism>